<dbReference type="CDD" id="cd17546">
    <property type="entry name" value="REC_hyHK_CKI1_RcsC-like"/>
    <property type="match status" value="1"/>
</dbReference>
<evidence type="ECO:0000259" key="10">
    <source>
        <dbReference type="PROSITE" id="PS50109"/>
    </source>
</evidence>
<dbReference type="InterPro" id="IPR003594">
    <property type="entry name" value="HATPase_dom"/>
</dbReference>
<dbReference type="InterPro" id="IPR011006">
    <property type="entry name" value="CheY-like_superfamily"/>
</dbReference>
<evidence type="ECO:0000256" key="9">
    <source>
        <dbReference type="SAM" id="Phobius"/>
    </source>
</evidence>
<dbReference type="SMART" id="SM00387">
    <property type="entry name" value="HATPase_c"/>
    <property type="match status" value="1"/>
</dbReference>
<proteinExistence type="predicted"/>
<organism evidence="12 13">
    <name type="scientific">Lacipirellula parvula</name>
    <dbReference type="NCBI Taxonomy" id="2650471"/>
    <lineage>
        <taxon>Bacteria</taxon>
        <taxon>Pseudomonadati</taxon>
        <taxon>Planctomycetota</taxon>
        <taxon>Planctomycetia</taxon>
        <taxon>Pirellulales</taxon>
        <taxon>Lacipirellulaceae</taxon>
        <taxon>Lacipirellula</taxon>
    </lineage>
</organism>
<dbReference type="CDD" id="cd00156">
    <property type="entry name" value="REC"/>
    <property type="match status" value="1"/>
</dbReference>
<keyword evidence="13" id="KW-1185">Reference proteome</keyword>
<feature type="modified residue" description="4-aspartylphosphate" evidence="7">
    <location>
        <position position="1085"/>
    </location>
</feature>
<evidence type="ECO:0000259" key="11">
    <source>
        <dbReference type="PROSITE" id="PS50110"/>
    </source>
</evidence>
<dbReference type="FunFam" id="3.30.565.10:FF:000010">
    <property type="entry name" value="Sensor histidine kinase RcsC"/>
    <property type="match status" value="1"/>
</dbReference>
<sequence length="1154" mass="127606">MKKPTNPLDLKRETRLNIAAGLAGAILLFFVIGLISYINTRTLDQDATLVRHTHEVLTALDDVLSLLRDAETGQRGYVITGDESYLAPYTNATDRVDLRLADVARLTADNPNQQARLPRLKGQISTKLDELAATIEMRREEGFEAAQERVRSDAGKIAMDSIRDQIDGMQEAERALRQERLAEMERAYNVAVTSGLAMTVCGILISILVAGLLRRAALVRRRQEWLQHAQVTLSKIMTGDQRMEELGDHILGFLADYVDATAGALFTQEGALALAATYGVPAEGGVPKRIEPGDGLLSQAIRDRRSFIVRDVPDGYLAFGSAMGKSSPKGLAIFPVQDEDGVKGVIELGFNEGVDDSITELFAMISESIAVAIRSVNYRTHLQNLLEETQRQSEELQAQGEELRVSNEELEEQSRALRESQTRLEHQQTELEQTNAQLEEQSQQLESQRDEVSRAKDEVERQARDLELASQYKSDFLANMSHELRTPLNSSLILAKLLADNPNGNLSGEQVEYARTIQGAGNDLLTLINDILDLSKIESGHMEMQPEEVRLSQLAEGLQRMFKPIADQRQLEFTIAIQPGAPETIQTDPLRLEQVLKNLLSNALKFTEKGRVTLAISSQGQGEAAFAVSDTGIGIPSHQQAMIFEAFRQADGTTNRKYGGTGLGLSISRQLTRLLGGRIELASEPGKGSTFTVTLPQVYRPVPVHDRRVDANGIGRHTPPVVPPHAANFDAPRRDSGATPDSFFVPKRIEDDRESLTGNQRVILVVEDDEPFAKILRDMAHELNFQCVIATHAEQAIALAAQYLPSAVVLDVGLPDHSGLSVLDRLKQDRRTRHIPVHVVSAGDHAQTALSLGAVGYMLKPVNREQLVEALRQLESRLTQRMRRVLVVEDDAVQLDSMQKLLGSHDVETVGVASASECLALLSDSTFDCMVLDLSLPDSTGFALLEKLSREDNYSFPPVIIYTGRELSADEEQRLRRFSKSIIIKGAKSPERLLDEVTLFLHQVVSELPPEQQRMLEKSRSRDAALEGRHILVVEDDVRNVFALSSILEPRGAIVQIARNGLEAIRAIEASGGDSTAAIDLVLMDVMMPEMDGITAVMEIRKNSQWKKLPIIMLTAKAMKDDQERCLAAGANDYMAKPIDVERLLSLVRVWMPR</sequence>
<feature type="domain" description="Response regulatory" evidence="11">
    <location>
        <begin position="762"/>
        <end position="875"/>
    </location>
</feature>
<feature type="region of interest" description="Disordered" evidence="8">
    <location>
        <begin position="393"/>
        <end position="415"/>
    </location>
</feature>
<feature type="transmembrane region" description="Helical" evidence="9">
    <location>
        <begin position="187"/>
        <end position="213"/>
    </location>
</feature>
<dbReference type="Pfam" id="PF00512">
    <property type="entry name" value="HisKA"/>
    <property type="match status" value="1"/>
</dbReference>
<dbReference type="InterPro" id="IPR004358">
    <property type="entry name" value="Sig_transdc_His_kin-like_C"/>
</dbReference>
<dbReference type="Pfam" id="PF05227">
    <property type="entry name" value="CHASE3"/>
    <property type="match status" value="1"/>
</dbReference>
<dbReference type="GO" id="GO:0000155">
    <property type="term" value="F:phosphorelay sensor kinase activity"/>
    <property type="evidence" value="ECO:0007669"/>
    <property type="project" value="InterPro"/>
</dbReference>
<keyword evidence="3 7" id="KW-0597">Phosphoprotein</keyword>
<feature type="domain" description="Response regulatory" evidence="11">
    <location>
        <begin position="884"/>
        <end position="1000"/>
    </location>
</feature>
<evidence type="ECO:0000256" key="5">
    <source>
        <dbReference type="ARBA" id="ARBA00022777"/>
    </source>
</evidence>
<feature type="modified residue" description="4-aspartylphosphate" evidence="7">
    <location>
        <position position="811"/>
    </location>
</feature>
<dbReference type="Pfam" id="PF02518">
    <property type="entry name" value="HATPase_c"/>
    <property type="match status" value="1"/>
</dbReference>
<dbReference type="AlphaFoldDB" id="A0A5K7XBC5"/>
<evidence type="ECO:0000256" key="2">
    <source>
        <dbReference type="ARBA" id="ARBA00012438"/>
    </source>
</evidence>
<dbReference type="CDD" id="cd16922">
    <property type="entry name" value="HATPase_EvgS-ArcB-TorS-like"/>
    <property type="match status" value="1"/>
</dbReference>
<feature type="region of interest" description="Disordered" evidence="8">
    <location>
        <begin position="436"/>
        <end position="461"/>
    </location>
</feature>
<keyword evidence="6" id="KW-0902">Two-component regulatory system</keyword>
<keyword evidence="4" id="KW-0808">Transferase</keyword>
<dbReference type="Pfam" id="PF00072">
    <property type="entry name" value="Response_reg"/>
    <property type="match status" value="3"/>
</dbReference>
<dbReference type="RefSeq" id="WP_152097722.1">
    <property type="nucleotide sequence ID" value="NZ_AP021861.1"/>
</dbReference>
<dbReference type="SUPFAM" id="SSF52172">
    <property type="entry name" value="CheY-like"/>
    <property type="match status" value="3"/>
</dbReference>
<protein>
    <recommendedName>
        <fullName evidence="2">histidine kinase</fullName>
        <ecNumber evidence="2">2.7.13.3</ecNumber>
    </recommendedName>
</protein>
<dbReference type="Gene3D" id="3.30.450.40">
    <property type="match status" value="1"/>
</dbReference>
<accession>A0A5K7XBC5</accession>
<dbReference type="Gene3D" id="3.30.565.10">
    <property type="entry name" value="Histidine kinase-like ATPase, C-terminal domain"/>
    <property type="match status" value="1"/>
</dbReference>
<dbReference type="PANTHER" id="PTHR45339">
    <property type="entry name" value="HYBRID SIGNAL TRANSDUCTION HISTIDINE KINASE J"/>
    <property type="match status" value="1"/>
</dbReference>
<dbReference type="InterPro" id="IPR003661">
    <property type="entry name" value="HisK_dim/P_dom"/>
</dbReference>
<feature type="region of interest" description="Disordered" evidence="8">
    <location>
        <begin position="712"/>
        <end position="741"/>
    </location>
</feature>
<dbReference type="SUPFAM" id="SSF55874">
    <property type="entry name" value="ATPase domain of HSP90 chaperone/DNA topoisomerase II/histidine kinase"/>
    <property type="match status" value="1"/>
</dbReference>
<keyword evidence="9" id="KW-0472">Membrane</keyword>
<dbReference type="InterPro" id="IPR005467">
    <property type="entry name" value="His_kinase_dom"/>
</dbReference>
<keyword evidence="9" id="KW-1133">Transmembrane helix</keyword>
<reference evidence="13" key="1">
    <citation type="submission" date="2019-10" db="EMBL/GenBank/DDBJ databases">
        <title>Lacipirellula parvula gen. nov., sp. nov., representing a lineage of planctomycetes widespread in freshwater anoxic habitats, and description of the family Lacipirellulaceae.</title>
        <authorList>
            <person name="Dedysh S.N."/>
            <person name="Kulichevskaya I.S."/>
            <person name="Beletsky A.V."/>
            <person name="Rakitin A.L."/>
            <person name="Mardanov A.V."/>
            <person name="Ivanova A.A."/>
            <person name="Saltykova V.X."/>
            <person name="Rijpstra W.I.C."/>
            <person name="Sinninghe Damste J.S."/>
            <person name="Ravin N.V."/>
        </authorList>
    </citation>
    <scope>NUCLEOTIDE SEQUENCE [LARGE SCALE GENOMIC DNA]</scope>
    <source>
        <strain evidence="13">PX69</strain>
    </source>
</reference>
<dbReference type="InterPro" id="IPR003018">
    <property type="entry name" value="GAF"/>
</dbReference>
<dbReference type="EC" id="2.7.13.3" evidence="2"/>
<dbReference type="Pfam" id="PF13185">
    <property type="entry name" value="GAF_2"/>
    <property type="match status" value="1"/>
</dbReference>
<feature type="transmembrane region" description="Helical" evidence="9">
    <location>
        <begin position="16"/>
        <end position="38"/>
    </location>
</feature>
<evidence type="ECO:0000256" key="7">
    <source>
        <dbReference type="PROSITE-ProRule" id="PRU00169"/>
    </source>
</evidence>
<dbReference type="InterPro" id="IPR036097">
    <property type="entry name" value="HisK_dim/P_sf"/>
</dbReference>
<dbReference type="PROSITE" id="PS50110">
    <property type="entry name" value="RESPONSE_REGULATORY"/>
    <property type="match status" value="3"/>
</dbReference>
<comment type="catalytic activity">
    <reaction evidence="1">
        <text>ATP + protein L-histidine = ADP + protein N-phospho-L-histidine.</text>
        <dbReference type="EC" id="2.7.13.3"/>
    </reaction>
</comment>
<dbReference type="InterPro" id="IPR036890">
    <property type="entry name" value="HATPase_C_sf"/>
</dbReference>
<dbReference type="Proteomes" id="UP000326837">
    <property type="component" value="Chromosome"/>
</dbReference>
<feature type="compositionally biased region" description="Low complexity" evidence="8">
    <location>
        <begin position="437"/>
        <end position="446"/>
    </location>
</feature>
<evidence type="ECO:0000256" key="6">
    <source>
        <dbReference type="ARBA" id="ARBA00023012"/>
    </source>
</evidence>
<dbReference type="EMBL" id="AP021861">
    <property type="protein sequence ID" value="BBO31613.1"/>
    <property type="molecule type" value="Genomic_DNA"/>
</dbReference>
<dbReference type="SMART" id="SM00388">
    <property type="entry name" value="HisKA"/>
    <property type="match status" value="1"/>
</dbReference>
<evidence type="ECO:0000256" key="4">
    <source>
        <dbReference type="ARBA" id="ARBA00022679"/>
    </source>
</evidence>
<feature type="domain" description="Histidine kinase" evidence="10">
    <location>
        <begin position="479"/>
        <end position="699"/>
    </location>
</feature>
<dbReference type="SMART" id="SM00448">
    <property type="entry name" value="REC"/>
    <property type="match status" value="3"/>
</dbReference>
<evidence type="ECO:0000313" key="13">
    <source>
        <dbReference type="Proteomes" id="UP000326837"/>
    </source>
</evidence>
<name>A0A5K7XBC5_9BACT</name>
<dbReference type="InterPro" id="IPR001789">
    <property type="entry name" value="Sig_transdc_resp-reg_receiver"/>
</dbReference>
<keyword evidence="5 12" id="KW-0418">Kinase</keyword>
<evidence type="ECO:0000256" key="3">
    <source>
        <dbReference type="ARBA" id="ARBA00022553"/>
    </source>
</evidence>
<evidence type="ECO:0000313" key="12">
    <source>
        <dbReference type="EMBL" id="BBO31613.1"/>
    </source>
</evidence>
<evidence type="ECO:0000256" key="1">
    <source>
        <dbReference type="ARBA" id="ARBA00000085"/>
    </source>
</evidence>
<dbReference type="CDD" id="cd00082">
    <property type="entry name" value="HisKA"/>
    <property type="match status" value="1"/>
</dbReference>
<feature type="compositionally biased region" description="Basic and acidic residues" evidence="8">
    <location>
        <begin position="447"/>
        <end position="461"/>
    </location>
</feature>
<dbReference type="PANTHER" id="PTHR45339:SF1">
    <property type="entry name" value="HYBRID SIGNAL TRANSDUCTION HISTIDINE KINASE J"/>
    <property type="match status" value="1"/>
</dbReference>
<dbReference type="Gene3D" id="3.40.50.2300">
    <property type="match status" value="3"/>
</dbReference>
<feature type="compositionally biased region" description="Basic and acidic residues" evidence="8">
    <location>
        <begin position="401"/>
        <end position="415"/>
    </location>
</feature>
<dbReference type="CDD" id="cd19410">
    <property type="entry name" value="HK9-like_sensor"/>
    <property type="match status" value="1"/>
</dbReference>
<keyword evidence="9" id="KW-0812">Transmembrane</keyword>
<dbReference type="InterPro" id="IPR007891">
    <property type="entry name" value="CHASE3"/>
</dbReference>
<evidence type="ECO:0000256" key="8">
    <source>
        <dbReference type="SAM" id="MobiDB-lite"/>
    </source>
</evidence>
<dbReference type="PRINTS" id="PR00344">
    <property type="entry name" value="BCTRLSENSOR"/>
</dbReference>
<dbReference type="SUPFAM" id="SSF47384">
    <property type="entry name" value="Homodimeric domain of signal transducing histidine kinase"/>
    <property type="match status" value="1"/>
</dbReference>
<feature type="modified residue" description="4-aspartylphosphate" evidence="7">
    <location>
        <position position="933"/>
    </location>
</feature>
<gene>
    <name evidence="12" type="ORF">PLANPX_1225</name>
</gene>
<feature type="domain" description="Response regulatory" evidence="11">
    <location>
        <begin position="1030"/>
        <end position="1152"/>
    </location>
</feature>
<dbReference type="SUPFAM" id="SSF55781">
    <property type="entry name" value="GAF domain-like"/>
    <property type="match status" value="1"/>
</dbReference>
<dbReference type="InterPro" id="IPR029016">
    <property type="entry name" value="GAF-like_dom_sf"/>
</dbReference>
<dbReference type="KEGG" id="lpav:PLANPX_1225"/>
<dbReference type="Gene3D" id="1.10.287.130">
    <property type="match status" value="1"/>
</dbReference>
<dbReference type="PROSITE" id="PS50109">
    <property type="entry name" value="HIS_KIN"/>
    <property type="match status" value="1"/>
</dbReference>